<reference evidence="7 8" key="1">
    <citation type="journal article" date="2024" name="Appl. Environ. Microbiol.">
        <title>Pontiella agarivorans sp. nov., a novel marine anaerobic bacterium capable of degrading macroalgal polysaccharides and fixing nitrogen.</title>
        <authorList>
            <person name="Liu N."/>
            <person name="Kivenson V."/>
            <person name="Peng X."/>
            <person name="Cui Z."/>
            <person name="Lankiewicz T.S."/>
            <person name="Gosselin K.M."/>
            <person name="English C.J."/>
            <person name="Blair E.M."/>
            <person name="O'Malley M.A."/>
            <person name="Valentine D.L."/>
        </authorList>
    </citation>
    <scope>NUCLEOTIDE SEQUENCE [LARGE SCALE GENOMIC DNA]</scope>
    <source>
        <strain evidence="7 8">NLcol2</strain>
    </source>
</reference>
<dbReference type="Pfam" id="PF02518">
    <property type="entry name" value="HATPase_c"/>
    <property type="match status" value="1"/>
</dbReference>
<comment type="caution">
    <text evidence="7">The sequence shown here is derived from an EMBL/GenBank/DDBJ whole genome shotgun (WGS) entry which is preliminary data.</text>
</comment>
<keyword evidence="2 7" id="KW-0418">Kinase</keyword>
<keyword evidence="8" id="KW-1185">Reference proteome</keyword>
<protein>
    <submittedName>
        <fullName evidence="7">Sensor histidine kinase</fullName>
    </submittedName>
</protein>
<dbReference type="CDD" id="cd16917">
    <property type="entry name" value="HATPase_UhpB-NarQ-NarX-like"/>
    <property type="match status" value="1"/>
</dbReference>
<dbReference type="GO" id="GO:0016301">
    <property type="term" value="F:kinase activity"/>
    <property type="evidence" value="ECO:0007669"/>
    <property type="project" value="UniProtKB-KW"/>
</dbReference>
<proteinExistence type="predicted"/>
<evidence type="ECO:0000256" key="2">
    <source>
        <dbReference type="ARBA" id="ARBA00022777"/>
    </source>
</evidence>
<feature type="domain" description="Signal transduction histidine kinase subgroup 3 dimerisation and phosphoacceptor" evidence="6">
    <location>
        <begin position="488"/>
        <end position="556"/>
    </location>
</feature>
<dbReference type="Pfam" id="PF07730">
    <property type="entry name" value="HisKA_3"/>
    <property type="match status" value="1"/>
</dbReference>
<keyword evidence="4" id="KW-0472">Membrane</keyword>
<evidence type="ECO:0000313" key="8">
    <source>
        <dbReference type="Proteomes" id="UP001290861"/>
    </source>
</evidence>
<accession>A0ABU5MTS9</accession>
<evidence type="ECO:0000259" key="6">
    <source>
        <dbReference type="Pfam" id="PF07730"/>
    </source>
</evidence>
<organism evidence="7 8">
    <name type="scientific">Pontiella agarivorans</name>
    <dbReference type="NCBI Taxonomy" id="3038953"/>
    <lineage>
        <taxon>Bacteria</taxon>
        <taxon>Pseudomonadati</taxon>
        <taxon>Kiritimatiellota</taxon>
        <taxon>Kiritimatiellia</taxon>
        <taxon>Kiritimatiellales</taxon>
        <taxon>Pontiellaceae</taxon>
        <taxon>Pontiella</taxon>
    </lineage>
</organism>
<evidence type="ECO:0000256" key="1">
    <source>
        <dbReference type="ARBA" id="ARBA00022679"/>
    </source>
</evidence>
<gene>
    <name evidence="7" type="ORF">P9H32_02870</name>
</gene>
<sequence length="694" mass="77478">MNRSLTISGILKTFAIIAFVCFAGIAYATSPLKTISAIKHLSPETAARKQPVNIEAQVTRNHMGNGLFLFDGREGIYVNAPQHKKTLQKIVPGQIVRIQGYSTPGGFAPSIYAETIEITGRKPLPNARPFSSKELYSTVIDCDWVSVSGRLISMKRTIVVTENIVIELEQDNLRYALQMPYSPETEEKLSDKMLQQVSFNAVVGTLYNENRQVAGRVFFVNSADDFILSDQLKPEKGTAIIPIHELMRIGFNNNNPVRIHGTVTSVLGRTLTLRGEQASLQASLLSDPDVRVGDRVLLEGYVWPKPIGPAFRARTLEVEQTSTDSPQPKTMKLEQELSDKYNAELVSLHARLLDIKRPSDQNMQQTTLLCRSGNYRFEAILPARYTVGSAVKPGATLMLTGICLLKQHPEEQWRVLADHFSLQLRNADDVIILKKAPWWTTQKLVALSLSVFVLAGFCLLWVSLLRRTVSRQTRIISQQIQKAAVMDERQRIARELHDNLDQGLVGAALQMRSGQRMLETTDPVDTEVLRQTLELAQHMLEHCSAESRSAIHDLRGGILETMTLSEALMDMTLALNEESEAAVRFSAEGLPFRLKAEAERNLLLIAREAATNALRHGAPKQVQILLSFKPDELRLWIQDDGCGFDVTQNTNRFGIQGMHERAARLRAKLTIRSTPGTGTSIEISLPSSKQWNLS</sequence>
<dbReference type="InterPro" id="IPR003594">
    <property type="entry name" value="HATPase_dom"/>
</dbReference>
<dbReference type="Gene3D" id="1.20.5.1930">
    <property type="match status" value="1"/>
</dbReference>
<feature type="transmembrane region" description="Helical" evidence="4">
    <location>
        <begin position="444"/>
        <end position="465"/>
    </location>
</feature>
<name>A0ABU5MTS9_9BACT</name>
<evidence type="ECO:0000313" key="7">
    <source>
        <dbReference type="EMBL" id="MDZ8117555.1"/>
    </source>
</evidence>
<dbReference type="Gene3D" id="3.30.565.10">
    <property type="entry name" value="Histidine kinase-like ATPase, C-terminal domain"/>
    <property type="match status" value="1"/>
</dbReference>
<dbReference type="InterPro" id="IPR036890">
    <property type="entry name" value="HATPase_C_sf"/>
</dbReference>
<dbReference type="InterPro" id="IPR011712">
    <property type="entry name" value="Sig_transdc_His_kin_sub3_dim/P"/>
</dbReference>
<dbReference type="PANTHER" id="PTHR24421">
    <property type="entry name" value="NITRATE/NITRITE SENSOR PROTEIN NARX-RELATED"/>
    <property type="match status" value="1"/>
</dbReference>
<dbReference type="EMBL" id="JARVCO010000002">
    <property type="protein sequence ID" value="MDZ8117555.1"/>
    <property type="molecule type" value="Genomic_DNA"/>
</dbReference>
<keyword evidence="1" id="KW-0808">Transferase</keyword>
<evidence type="ECO:0000256" key="3">
    <source>
        <dbReference type="ARBA" id="ARBA00023012"/>
    </source>
</evidence>
<keyword evidence="3" id="KW-0902">Two-component regulatory system</keyword>
<dbReference type="SUPFAM" id="SSF55874">
    <property type="entry name" value="ATPase domain of HSP90 chaperone/DNA topoisomerase II/histidine kinase"/>
    <property type="match status" value="1"/>
</dbReference>
<keyword evidence="4" id="KW-1133">Transmembrane helix</keyword>
<dbReference type="InterPro" id="IPR050482">
    <property type="entry name" value="Sensor_HK_TwoCompSys"/>
</dbReference>
<dbReference type="Proteomes" id="UP001290861">
    <property type="component" value="Unassembled WGS sequence"/>
</dbReference>
<keyword evidence="4" id="KW-0812">Transmembrane</keyword>
<feature type="domain" description="Histidine kinase/HSP90-like ATPase" evidence="5">
    <location>
        <begin position="599"/>
        <end position="687"/>
    </location>
</feature>
<evidence type="ECO:0000256" key="4">
    <source>
        <dbReference type="SAM" id="Phobius"/>
    </source>
</evidence>
<evidence type="ECO:0000259" key="5">
    <source>
        <dbReference type="Pfam" id="PF02518"/>
    </source>
</evidence>